<dbReference type="AlphaFoldDB" id="J9FHL1"/>
<comment type="caution">
    <text evidence="1">The sequence shown here is derived from an EMBL/GenBank/DDBJ whole genome shotgun (WGS) entry which is preliminary data.</text>
</comment>
<sequence length="39" mass="4634">IPDSFRKRENDGRELAKKTSEKIWQLKIKSLPLQPLLKK</sequence>
<dbReference type="EMBL" id="AMCI01009695">
    <property type="protein sequence ID" value="EJW89117.1"/>
    <property type="molecule type" value="Genomic_DNA"/>
</dbReference>
<protein>
    <submittedName>
        <fullName evidence="1">Uncharacterized protein</fullName>
    </submittedName>
</protein>
<organism evidence="1">
    <name type="scientific">gut metagenome</name>
    <dbReference type="NCBI Taxonomy" id="749906"/>
    <lineage>
        <taxon>unclassified sequences</taxon>
        <taxon>metagenomes</taxon>
        <taxon>organismal metagenomes</taxon>
    </lineage>
</organism>
<evidence type="ECO:0000313" key="1">
    <source>
        <dbReference type="EMBL" id="EJW89117.1"/>
    </source>
</evidence>
<proteinExistence type="predicted"/>
<name>J9FHL1_9ZZZZ</name>
<reference evidence="1" key="1">
    <citation type="journal article" date="2012" name="PLoS ONE">
        <title>Gene sets for utilization of primary and secondary nutrition supplies in the distal gut of endangered iberian lynx.</title>
        <authorList>
            <person name="Alcaide M."/>
            <person name="Messina E."/>
            <person name="Richter M."/>
            <person name="Bargiela R."/>
            <person name="Peplies J."/>
            <person name="Huws S.A."/>
            <person name="Newbold C.J."/>
            <person name="Golyshin P.N."/>
            <person name="Simon M.A."/>
            <person name="Lopez G."/>
            <person name="Yakimov M.M."/>
            <person name="Ferrer M."/>
        </authorList>
    </citation>
    <scope>NUCLEOTIDE SEQUENCE</scope>
</reference>
<feature type="non-terminal residue" evidence="1">
    <location>
        <position position="1"/>
    </location>
</feature>
<gene>
    <name evidence="1" type="ORF">EVA_22776</name>
</gene>
<accession>J9FHL1</accession>